<dbReference type="GO" id="GO:0004497">
    <property type="term" value="F:monooxygenase activity"/>
    <property type="evidence" value="ECO:0007669"/>
    <property type="project" value="InterPro"/>
</dbReference>
<dbReference type="Gene3D" id="1.10.630.10">
    <property type="entry name" value="Cytochrome P450"/>
    <property type="match status" value="1"/>
</dbReference>
<evidence type="ECO:0000313" key="3">
    <source>
        <dbReference type="Proteomes" id="UP000076532"/>
    </source>
</evidence>
<dbReference type="GO" id="GO:0020037">
    <property type="term" value="F:heme binding"/>
    <property type="evidence" value="ECO:0007669"/>
    <property type="project" value="InterPro"/>
</dbReference>
<dbReference type="EMBL" id="KV417533">
    <property type="protein sequence ID" value="KZP23293.1"/>
    <property type="molecule type" value="Genomic_DNA"/>
</dbReference>
<accession>A0A166LT72</accession>
<keyword evidence="1" id="KW-0812">Transmembrane</keyword>
<feature type="transmembrane region" description="Helical" evidence="1">
    <location>
        <begin position="6"/>
        <end position="25"/>
    </location>
</feature>
<dbReference type="InterPro" id="IPR036396">
    <property type="entry name" value="Cyt_P450_sf"/>
</dbReference>
<evidence type="ECO:0008006" key="4">
    <source>
        <dbReference type="Google" id="ProtNLM"/>
    </source>
</evidence>
<gene>
    <name evidence="2" type="ORF">FIBSPDRAFT_858561</name>
</gene>
<name>A0A166LT72_9AGAM</name>
<keyword evidence="1" id="KW-1133">Transmembrane helix</keyword>
<reference evidence="2 3" key="1">
    <citation type="journal article" date="2016" name="Mol. Biol. Evol.">
        <title>Comparative Genomics of Early-Diverging Mushroom-Forming Fungi Provides Insights into the Origins of Lignocellulose Decay Capabilities.</title>
        <authorList>
            <person name="Nagy L.G."/>
            <person name="Riley R."/>
            <person name="Tritt A."/>
            <person name="Adam C."/>
            <person name="Daum C."/>
            <person name="Floudas D."/>
            <person name="Sun H."/>
            <person name="Yadav J.S."/>
            <person name="Pangilinan J."/>
            <person name="Larsson K.H."/>
            <person name="Matsuura K."/>
            <person name="Barry K."/>
            <person name="Labutti K."/>
            <person name="Kuo R."/>
            <person name="Ohm R.A."/>
            <person name="Bhattacharya S.S."/>
            <person name="Shirouzu T."/>
            <person name="Yoshinaga Y."/>
            <person name="Martin F.M."/>
            <person name="Grigoriev I.V."/>
            <person name="Hibbett D.S."/>
        </authorList>
    </citation>
    <scope>NUCLEOTIDE SEQUENCE [LARGE SCALE GENOMIC DNA]</scope>
    <source>
        <strain evidence="2 3">CBS 109695</strain>
    </source>
</reference>
<dbReference type="AlphaFoldDB" id="A0A166LT72"/>
<dbReference type="Proteomes" id="UP000076532">
    <property type="component" value="Unassembled WGS sequence"/>
</dbReference>
<dbReference type="OrthoDB" id="1055148at2759"/>
<evidence type="ECO:0000313" key="2">
    <source>
        <dbReference type="EMBL" id="KZP23293.1"/>
    </source>
</evidence>
<dbReference type="GO" id="GO:0005506">
    <property type="term" value="F:iron ion binding"/>
    <property type="evidence" value="ECO:0007669"/>
    <property type="project" value="InterPro"/>
</dbReference>
<organism evidence="2 3">
    <name type="scientific">Athelia psychrophila</name>
    <dbReference type="NCBI Taxonomy" id="1759441"/>
    <lineage>
        <taxon>Eukaryota</taxon>
        <taxon>Fungi</taxon>
        <taxon>Dikarya</taxon>
        <taxon>Basidiomycota</taxon>
        <taxon>Agaricomycotina</taxon>
        <taxon>Agaricomycetes</taxon>
        <taxon>Agaricomycetidae</taxon>
        <taxon>Atheliales</taxon>
        <taxon>Atheliaceae</taxon>
        <taxon>Athelia</taxon>
    </lineage>
</organism>
<keyword evidence="3" id="KW-1185">Reference proteome</keyword>
<evidence type="ECO:0000256" key="1">
    <source>
        <dbReference type="SAM" id="Phobius"/>
    </source>
</evidence>
<proteinExistence type="predicted"/>
<protein>
    <recommendedName>
        <fullName evidence="4">Cytochrome P450</fullName>
    </recommendedName>
</protein>
<keyword evidence="1" id="KW-0472">Membrane</keyword>
<dbReference type="GO" id="GO:0016705">
    <property type="term" value="F:oxidoreductase activity, acting on paired donors, with incorporation or reduction of molecular oxygen"/>
    <property type="evidence" value="ECO:0007669"/>
    <property type="project" value="InterPro"/>
</dbReference>
<dbReference type="SUPFAM" id="SSF48264">
    <property type="entry name" value="Cytochrome P450"/>
    <property type="match status" value="1"/>
</dbReference>
<sequence length="68" mass="7269">MDFPVGTIAITVLVSSVVAALAYLASRKASCYPPGPKGWPLIGNLLDAPKPGSEWVDYHEMCKKYSAS</sequence>